<gene>
    <name evidence="1" type="primary">mqnB</name>
    <name evidence="4" type="ORF">GF1_22170</name>
</gene>
<dbReference type="PANTHER" id="PTHR46832:SF2">
    <property type="entry name" value="FUTALOSINE HYDROLASE"/>
    <property type="match status" value="1"/>
</dbReference>
<evidence type="ECO:0000313" key="4">
    <source>
        <dbReference type="EMBL" id="BCO09841.1"/>
    </source>
</evidence>
<keyword evidence="5" id="KW-1185">Reference proteome</keyword>
<dbReference type="HAMAP" id="MF_00991">
    <property type="entry name" value="MqnB"/>
    <property type="match status" value="1"/>
</dbReference>
<comment type="similarity">
    <text evidence="1">Belongs to the PNP/UDP phosphorylase family. Futalosine hydrolase subfamily.</text>
</comment>
<name>A0A915U1W7_9BACT</name>
<evidence type="ECO:0000256" key="2">
    <source>
        <dbReference type="NCBIfam" id="TIGR03664"/>
    </source>
</evidence>
<dbReference type="AlphaFoldDB" id="A0A915U1W7"/>
<evidence type="ECO:0000259" key="3">
    <source>
        <dbReference type="Pfam" id="PF01048"/>
    </source>
</evidence>
<evidence type="ECO:0000313" key="5">
    <source>
        <dbReference type="Proteomes" id="UP001063350"/>
    </source>
</evidence>
<dbReference type="RefSeq" id="WP_267926581.1">
    <property type="nucleotide sequence ID" value="NZ_AP024233.1"/>
</dbReference>
<dbReference type="PANTHER" id="PTHR46832">
    <property type="entry name" value="5'-METHYLTHIOADENOSINE/S-ADENOSYLHOMOCYSTEINE NUCLEOSIDASE"/>
    <property type="match status" value="1"/>
</dbReference>
<dbReference type="KEGG" id="ddu:GF1_22170"/>
<dbReference type="GO" id="GO:0008782">
    <property type="term" value="F:adenosylhomocysteine nucleosidase activity"/>
    <property type="evidence" value="ECO:0007669"/>
    <property type="project" value="TreeGrafter"/>
</dbReference>
<dbReference type="InterPro" id="IPR035994">
    <property type="entry name" value="Nucleoside_phosphorylase_sf"/>
</dbReference>
<comment type="function">
    <text evidence="1">Catalyzes the hydrolysis of futalosine (FL) to dehypoxanthine futalosine (DHFL) and hypoxanthine, a step in the biosynthesis of menaquinone (MK, vitamin K2).</text>
</comment>
<organism evidence="4 5">
    <name type="scientific">Desulfolithobacter dissulfuricans</name>
    <dbReference type="NCBI Taxonomy" id="2795293"/>
    <lineage>
        <taxon>Bacteria</taxon>
        <taxon>Pseudomonadati</taxon>
        <taxon>Thermodesulfobacteriota</taxon>
        <taxon>Desulfobulbia</taxon>
        <taxon>Desulfobulbales</taxon>
        <taxon>Desulfobulbaceae</taxon>
        <taxon>Desulfolithobacter</taxon>
    </lineage>
</organism>
<evidence type="ECO:0000256" key="1">
    <source>
        <dbReference type="HAMAP-Rule" id="MF_00991"/>
    </source>
</evidence>
<comment type="catalytic activity">
    <reaction evidence="1">
        <text>futalosine + H2O = dehypoxanthine futalosine + hypoxanthine</text>
        <dbReference type="Rhea" id="RHEA:25904"/>
        <dbReference type="ChEBI" id="CHEBI:15377"/>
        <dbReference type="ChEBI" id="CHEBI:17368"/>
        <dbReference type="ChEBI" id="CHEBI:58863"/>
        <dbReference type="ChEBI" id="CHEBI:58864"/>
        <dbReference type="EC" id="3.2.2.26"/>
    </reaction>
</comment>
<dbReference type="GO" id="GO:0009234">
    <property type="term" value="P:menaquinone biosynthetic process"/>
    <property type="evidence" value="ECO:0007669"/>
    <property type="project" value="UniProtKB-UniRule"/>
</dbReference>
<dbReference type="SUPFAM" id="SSF53167">
    <property type="entry name" value="Purine and uridine phosphorylases"/>
    <property type="match status" value="1"/>
</dbReference>
<dbReference type="EC" id="3.2.2.26" evidence="1 2"/>
<dbReference type="CDD" id="cd17766">
    <property type="entry name" value="futalosine_nucleosidase_MqnB"/>
    <property type="match status" value="1"/>
</dbReference>
<proteinExistence type="inferred from homology"/>
<dbReference type="GO" id="GO:0009116">
    <property type="term" value="P:nucleoside metabolic process"/>
    <property type="evidence" value="ECO:0007669"/>
    <property type="project" value="InterPro"/>
</dbReference>
<keyword evidence="1" id="KW-0378">Hydrolase</keyword>
<dbReference type="GO" id="GO:0008930">
    <property type="term" value="F:methylthioadenosine nucleosidase activity"/>
    <property type="evidence" value="ECO:0007669"/>
    <property type="project" value="TreeGrafter"/>
</dbReference>
<dbReference type="InterPro" id="IPR019963">
    <property type="entry name" value="FL_hydrolase_MqnB"/>
</dbReference>
<dbReference type="EMBL" id="AP024233">
    <property type="protein sequence ID" value="BCO09841.1"/>
    <property type="molecule type" value="Genomic_DNA"/>
</dbReference>
<comment type="pathway">
    <text evidence="1">Quinol/quinone metabolism; menaquinone biosynthesis.</text>
</comment>
<dbReference type="Pfam" id="PF01048">
    <property type="entry name" value="PNP_UDP_1"/>
    <property type="match status" value="1"/>
</dbReference>
<sequence>MYLVCAATSFEMDAFAAAWQADAPVARLVSGIGVVETALKLTSFLHHQDDVQGVINFGVAGAYMGRPYLAQPGLLDLCLARSEVLGDLGICLEDRVERFGAAGLVVADSFRLDPALLAKAEKILEHGGQSWYTGTFVTVSCASGTAARGALLARQYDGLCENMEGAAVARVCEEFGLPCLEIRCISNMVEDRNRDNWKLAEACERAGRAAADIASALGTASGIQCAPPPEGK</sequence>
<keyword evidence="1" id="KW-0474">Menaquinone biosynthesis</keyword>
<dbReference type="InterPro" id="IPR000845">
    <property type="entry name" value="Nucleoside_phosphorylase_d"/>
</dbReference>
<feature type="domain" description="Nucleoside phosphorylase" evidence="3">
    <location>
        <begin position="24"/>
        <end position="215"/>
    </location>
</feature>
<dbReference type="NCBIfam" id="TIGR03664">
    <property type="entry name" value="fut_nucase"/>
    <property type="match status" value="1"/>
</dbReference>
<accession>A0A915U1W7</accession>
<protein>
    <recommendedName>
        <fullName evidence="1 2">Futalosine hydrolase</fullName>
        <shortName evidence="1">FL hydrolase</shortName>
        <ecNumber evidence="1 2">3.2.2.26</ecNumber>
    </recommendedName>
    <alternativeName>
        <fullName evidence="1">Futalosine nucleosidase</fullName>
    </alternativeName>
    <alternativeName>
        <fullName evidence="1">Menaquinone biosynthetic enzyme MqnB</fullName>
    </alternativeName>
</protein>
<dbReference type="Proteomes" id="UP001063350">
    <property type="component" value="Chromosome"/>
</dbReference>
<dbReference type="Gene3D" id="3.40.50.1580">
    <property type="entry name" value="Nucleoside phosphorylase domain"/>
    <property type="match status" value="1"/>
</dbReference>
<reference evidence="4" key="1">
    <citation type="submission" date="2020-12" db="EMBL/GenBank/DDBJ databases">
        <title>Desulfobium dissulfuricans gen. nov., sp. nov., a novel mesophilic, sulfate-reducing bacterium isolated from a deep-sea hydrothermal vent.</title>
        <authorList>
            <person name="Hashimoto Y."/>
            <person name="Tame A."/>
            <person name="Sawayama S."/>
            <person name="Miyazaki J."/>
            <person name="Takai K."/>
            <person name="Nakagawa S."/>
        </authorList>
    </citation>
    <scope>NUCLEOTIDE SEQUENCE</scope>
    <source>
        <strain evidence="4">GF1</strain>
    </source>
</reference>
<dbReference type="GO" id="GO:0005829">
    <property type="term" value="C:cytosol"/>
    <property type="evidence" value="ECO:0007669"/>
    <property type="project" value="TreeGrafter"/>
</dbReference>
<dbReference type="GO" id="GO:0019284">
    <property type="term" value="P:L-methionine salvage from S-adenosylmethionine"/>
    <property type="evidence" value="ECO:0007669"/>
    <property type="project" value="TreeGrafter"/>
</dbReference>